<dbReference type="SUPFAM" id="SSF53067">
    <property type="entry name" value="Actin-like ATPase domain"/>
    <property type="match status" value="1"/>
</dbReference>
<sequence>MVVDAGAGTTDFAMFQAMGLEGGGFKYGLLKPTVRMSRIAGNAVDAIVLEEMFRVCGIDPITGRPRTDDDFRYLLADARNQVRDVKRDVFMNGFTEIVLKPNAEGVVQREAIMSHAKYQQYILDLTRIRDSIVDAAVDSQFAELIADRNLRQGPALIRVVLTGGSAALPLIRNLASGEIEVKGARFKFGEIEVLPGWVNRLERDMSQLVASGFAQSAVAIGGAVPVLPEELRDLRAVVSPALPGKRVLERYPVKGV</sequence>
<protein>
    <recommendedName>
        <fullName evidence="3">Hsp70 family protein</fullName>
    </recommendedName>
</protein>
<name>A0A9W7TY07_9PROT</name>
<reference evidence="1 2" key="1">
    <citation type="submission" date="2018-07" db="EMBL/GenBank/DDBJ databases">
        <title>Genome sequence of Azospirillum sp. ATCC 49961.</title>
        <authorList>
            <person name="Sant'Anna F.H."/>
            <person name="Baldani J.I."/>
            <person name="Zilli J.E."/>
            <person name="Reis V.M."/>
            <person name="Hartmann A."/>
            <person name="Cruz L."/>
            <person name="de Souza E.M."/>
            <person name="de Oliveira Pedrosa F."/>
            <person name="Passaglia L.M.P."/>
        </authorList>
    </citation>
    <scope>NUCLEOTIDE SEQUENCE [LARGE SCALE GENOMIC DNA]</scope>
    <source>
        <strain evidence="1 2">ATCC 49961</strain>
    </source>
</reference>
<evidence type="ECO:0000313" key="2">
    <source>
        <dbReference type="Proteomes" id="UP000480854"/>
    </source>
</evidence>
<organism evidence="1 2">
    <name type="scientific">Roseomonas genomospecies 6</name>
    <dbReference type="NCBI Taxonomy" id="214106"/>
    <lineage>
        <taxon>Bacteria</taxon>
        <taxon>Pseudomonadati</taxon>
        <taxon>Pseudomonadota</taxon>
        <taxon>Alphaproteobacteria</taxon>
        <taxon>Acetobacterales</taxon>
        <taxon>Roseomonadaceae</taxon>
        <taxon>Roseomonas</taxon>
    </lineage>
</organism>
<proteinExistence type="predicted"/>
<gene>
    <name evidence="1" type="ORF">DS843_13680</name>
</gene>
<dbReference type="InterPro" id="IPR043129">
    <property type="entry name" value="ATPase_NBD"/>
</dbReference>
<accession>A0A9W7TY07</accession>
<keyword evidence="2" id="KW-1185">Reference proteome</keyword>
<dbReference type="EMBL" id="QOKW01000009">
    <property type="protein sequence ID" value="KAA0680359.1"/>
    <property type="molecule type" value="Genomic_DNA"/>
</dbReference>
<dbReference type="Proteomes" id="UP000480854">
    <property type="component" value="Unassembled WGS sequence"/>
</dbReference>
<evidence type="ECO:0008006" key="3">
    <source>
        <dbReference type="Google" id="ProtNLM"/>
    </source>
</evidence>
<dbReference type="AlphaFoldDB" id="A0A9W7TY07"/>
<comment type="caution">
    <text evidence="1">The sequence shown here is derived from an EMBL/GenBank/DDBJ whole genome shotgun (WGS) entry which is preliminary data.</text>
</comment>
<evidence type="ECO:0000313" key="1">
    <source>
        <dbReference type="EMBL" id="KAA0680359.1"/>
    </source>
</evidence>